<dbReference type="AlphaFoldDB" id="A0A4Z2B1Q2"/>
<organism evidence="2 3">
    <name type="scientific">Takifugu bimaculatus</name>
    <dbReference type="NCBI Taxonomy" id="433685"/>
    <lineage>
        <taxon>Eukaryota</taxon>
        <taxon>Metazoa</taxon>
        <taxon>Chordata</taxon>
        <taxon>Craniata</taxon>
        <taxon>Vertebrata</taxon>
        <taxon>Euteleostomi</taxon>
        <taxon>Actinopterygii</taxon>
        <taxon>Neopterygii</taxon>
        <taxon>Teleostei</taxon>
        <taxon>Neoteleostei</taxon>
        <taxon>Acanthomorphata</taxon>
        <taxon>Eupercaria</taxon>
        <taxon>Tetraodontiformes</taxon>
        <taxon>Tetradontoidea</taxon>
        <taxon>Tetraodontidae</taxon>
        <taxon>Takifugu</taxon>
    </lineage>
</organism>
<dbReference type="InterPro" id="IPR013783">
    <property type="entry name" value="Ig-like_fold"/>
</dbReference>
<comment type="caution">
    <text evidence="2">The sequence shown here is derived from an EMBL/GenBank/DDBJ whole genome shotgun (WGS) entry which is preliminary data.</text>
</comment>
<reference evidence="2 3" key="1">
    <citation type="submission" date="2019-04" db="EMBL/GenBank/DDBJ databases">
        <title>The sequence and de novo assembly of Takifugu bimaculatus genome using PacBio and Hi-C technologies.</title>
        <authorList>
            <person name="Xu P."/>
            <person name="Liu B."/>
            <person name="Zhou Z."/>
        </authorList>
    </citation>
    <scope>NUCLEOTIDE SEQUENCE [LARGE SCALE GENOMIC DNA]</scope>
    <source>
        <strain evidence="2">TB-2018</strain>
        <tissue evidence="2">Muscle</tissue>
    </source>
</reference>
<dbReference type="Gene3D" id="2.60.40.10">
    <property type="entry name" value="Immunoglobulins"/>
    <property type="match status" value="1"/>
</dbReference>
<protein>
    <submittedName>
        <fullName evidence="2">Uncharacterized protein</fullName>
    </submittedName>
</protein>
<dbReference type="EMBL" id="SWLE01000021">
    <property type="protein sequence ID" value="TNM86283.1"/>
    <property type="molecule type" value="Genomic_DNA"/>
</dbReference>
<evidence type="ECO:0000313" key="2">
    <source>
        <dbReference type="EMBL" id="TNM86283.1"/>
    </source>
</evidence>
<dbReference type="Proteomes" id="UP000516260">
    <property type="component" value="Chromosome 8"/>
</dbReference>
<evidence type="ECO:0000256" key="1">
    <source>
        <dbReference type="SAM" id="MobiDB-lite"/>
    </source>
</evidence>
<feature type="region of interest" description="Disordered" evidence="1">
    <location>
        <begin position="102"/>
        <end position="140"/>
    </location>
</feature>
<name>A0A4Z2B1Q2_9TELE</name>
<proteinExistence type="predicted"/>
<gene>
    <name evidence="2" type="ORF">fugu_008554</name>
</gene>
<keyword evidence="3" id="KW-1185">Reference proteome</keyword>
<accession>A0A4Z2B1Q2</accession>
<evidence type="ECO:0000313" key="3">
    <source>
        <dbReference type="Proteomes" id="UP000516260"/>
    </source>
</evidence>
<feature type="compositionally biased region" description="Basic and acidic residues" evidence="1">
    <location>
        <begin position="128"/>
        <end position="140"/>
    </location>
</feature>
<sequence length="205" mass="22645">MGRYTCVNNSTREHSSIYVYVKDGPNVFQRTIVNNILERAGENGVIPCLVTDPEVSRLTLETCDGRPLPSGMKYHGHLQRGVIISSVRKQYEGCLRVRGPAGRPRGGLQPVHAGRVAGARDASGDPAVGERHRDPEERGTVPDHLQLHQRQPQLQSPVGFPLHSETGRVLHVEHPVQFQGLPTLRLAVHPSRQSLRLGLLPVLRP</sequence>